<keyword evidence="4" id="KW-0479">Metal-binding</keyword>
<dbReference type="GO" id="GO:0004017">
    <property type="term" value="F:AMP kinase activity"/>
    <property type="evidence" value="ECO:0007669"/>
    <property type="project" value="UniProtKB-UniRule"/>
</dbReference>
<feature type="binding site" evidence="4">
    <location>
        <begin position="132"/>
        <end position="133"/>
    </location>
    <ligand>
        <name>ATP</name>
        <dbReference type="ChEBI" id="CHEBI:30616"/>
    </ligand>
</feature>
<feature type="binding site" evidence="4">
    <location>
        <position position="126"/>
    </location>
    <ligand>
        <name>Zn(2+)</name>
        <dbReference type="ChEBI" id="CHEBI:29105"/>
        <note>structural</note>
    </ligand>
</feature>
<dbReference type="PRINTS" id="PR00094">
    <property type="entry name" value="ADENYLTKNASE"/>
</dbReference>
<feature type="region of interest" description="NMP" evidence="4">
    <location>
        <begin position="31"/>
        <end position="60"/>
    </location>
</feature>
<feature type="binding site" evidence="4">
    <location>
        <position position="195"/>
    </location>
    <ligand>
        <name>ATP</name>
        <dbReference type="ChEBI" id="CHEBI:30616"/>
    </ligand>
</feature>
<reference evidence="8 9" key="2">
    <citation type="journal article" date="2009" name="Stand. Genomic Sci.">
        <title>Complete genome sequence of Staphylothermus marinus Stetter and Fiala 1986 type strain F1.</title>
        <authorList>
            <person name="Anderson I.J."/>
            <person name="Sun H."/>
            <person name="Lapidus A."/>
            <person name="Copeland A."/>
            <person name="Glavina Del Rio T."/>
            <person name="Tice H."/>
            <person name="Dalin E."/>
            <person name="Lucas S."/>
            <person name="Barry K."/>
            <person name="Land M."/>
            <person name="Richardson P."/>
            <person name="Huber H."/>
            <person name="Kyrpides N.C."/>
        </authorList>
    </citation>
    <scope>NUCLEOTIDE SEQUENCE [LARGE SCALE GENOMIC DNA]</scope>
    <source>
        <strain evidence="9">ATCC 43588 / DSM 3639 / JCM 9404 / F1</strain>
    </source>
</reference>
<feature type="binding site" evidence="4">
    <location>
        <position position="146"/>
    </location>
    <ligand>
        <name>Zn(2+)</name>
        <dbReference type="ChEBI" id="CHEBI:29105"/>
        <note>structural</note>
    </ligand>
</feature>
<dbReference type="OrthoDB" id="31230at2157"/>
<dbReference type="GO" id="GO:0005737">
    <property type="term" value="C:cytoplasm"/>
    <property type="evidence" value="ECO:0007669"/>
    <property type="project" value="UniProtKB-SubCell"/>
</dbReference>
<dbReference type="NCBIfam" id="TIGR01351">
    <property type="entry name" value="adk"/>
    <property type="match status" value="1"/>
</dbReference>
<keyword evidence="4" id="KW-0545">Nucleotide biosynthesis</keyword>
<comment type="catalytic activity">
    <reaction evidence="4 6">
        <text>AMP + ATP = 2 ADP</text>
        <dbReference type="Rhea" id="RHEA:12973"/>
        <dbReference type="ChEBI" id="CHEBI:30616"/>
        <dbReference type="ChEBI" id="CHEBI:456215"/>
        <dbReference type="ChEBI" id="CHEBI:456216"/>
        <dbReference type="EC" id="2.7.4.3"/>
    </reaction>
</comment>
<keyword evidence="3 4" id="KW-0418">Kinase</keyword>
<dbReference type="PANTHER" id="PTHR23359">
    <property type="entry name" value="NUCLEOTIDE KINASE"/>
    <property type="match status" value="1"/>
</dbReference>
<evidence type="ECO:0000256" key="2">
    <source>
        <dbReference type="ARBA" id="ARBA00022741"/>
    </source>
</evidence>
<evidence type="ECO:0000256" key="6">
    <source>
        <dbReference type="RuleBase" id="RU003331"/>
    </source>
</evidence>
<dbReference type="NCBIfam" id="NF001381">
    <property type="entry name" value="PRK00279.1-3"/>
    <property type="match status" value="1"/>
</dbReference>
<dbReference type="SUPFAM" id="SSF52540">
    <property type="entry name" value="P-loop containing nucleoside triphosphate hydrolases"/>
    <property type="match status" value="1"/>
</dbReference>
<protein>
    <recommendedName>
        <fullName evidence="4 6">Adenylate kinase</fullName>
        <shortName evidence="4">AK</shortName>
        <ecNumber evidence="4 6">2.7.4.3</ecNumber>
    </recommendedName>
    <alternativeName>
        <fullName evidence="4">ATP-AMP transphosphorylase</fullName>
    </alternativeName>
    <alternativeName>
        <fullName evidence="4">ATP:AMP phosphotransferase</fullName>
    </alternativeName>
    <alternativeName>
        <fullName evidence="4">Adenylate monophosphate kinase</fullName>
    </alternativeName>
</protein>
<keyword evidence="2 4" id="KW-0547">Nucleotide-binding</keyword>
<evidence type="ECO:0000313" key="9">
    <source>
        <dbReference type="Proteomes" id="UP000000254"/>
    </source>
</evidence>
<evidence type="ECO:0000256" key="1">
    <source>
        <dbReference type="ARBA" id="ARBA00022679"/>
    </source>
</evidence>
<accession>A3DLK0</accession>
<evidence type="ECO:0000256" key="5">
    <source>
        <dbReference type="RuleBase" id="RU003330"/>
    </source>
</evidence>
<dbReference type="UniPathway" id="UPA00588">
    <property type="reaction ID" value="UER00649"/>
</dbReference>
<feature type="domain" description="Adenylate kinase active site lid" evidence="7">
    <location>
        <begin position="123"/>
        <end position="158"/>
    </location>
</feature>
<organism evidence="8 9">
    <name type="scientific">Staphylothermus marinus (strain ATCC 43588 / DSM 3639 / JCM 9404 / F1)</name>
    <dbReference type="NCBI Taxonomy" id="399550"/>
    <lineage>
        <taxon>Archaea</taxon>
        <taxon>Thermoproteota</taxon>
        <taxon>Thermoprotei</taxon>
        <taxon>Desulfurococcales</taxon>
        <taxon>Desulfurococcaceae</taxon>
        <taxon>Staphylothermus</taxon>
    </lineage>
</organism>
<proteinExistence type="inferred from homology"/>
<feature type="binding site" evidence="4">
    <location>
        <position position="37"/>
    </location>
    <ligand>
        <name>AMP</name>
        <dbReference type="ChEBI" id="CHEBI:456215"/>
    </ligand>
</feature>
<name>A3DLK0_STAMF</name>
<dbReference type="RefSeq" id="WP_011838701.1">
    <property type="nucleotide sequence ID" value="NC_009033.1"/>
</dbReference>
<evidence type="ECO:0000259" key="7">
    <source>
        <dbReference type="Pfam" id="PF05191"/>
    </source>
</evidence>
<comment type="subcellular location">
    <subcellularLocation>
        <location evidence="4 6">Cytoplasm</location>
    </subcellularLocation>
</comment>
<dbReference type="EC" id="2.7.4.3" evidence="4 6"/>
<dbReference type="Pfam" id="PF05191">
    <property type="entry name" value="ADK_lid"/>
    <property type="match status" value="1"/>
</dbReference>
<dbReference type="CDD" id="cd01428">
    <property type="entry name" value="ADK"/>
    <property type="match status" value="1"/>
</dbReference>
<dbReference type="Pfam" id="PF00406">
    <property type="entry name" value="ADK"/>
    <property type="match status" value="1"/>
</dbReference>
<keyword evidence="1 4" id="KW-0808">Transferase</keyword>
<keyword evidence="4" id="KW-0862">Zinc</keyword>
<dbReference type="NCBIfam" id="NF001380">
    <property type="entry name" value="PRK00279.1-2"/>
    <property type="match status" value="1"/>
</dbReference>
<feature type="binding site" evidence="4">
    <location>
        <begin position="86"/>
        <end position="89"/>
    </location>
    <ligand>
        <name>AMP</name>
        <dbReference type="ChEBI" id="CHEBI:456215"/>
    </ligand>
</feature>
<dbReference type="EMBL" id="CP000575">
    <property type="protein sequence ID" value="ABN69510.1"/>
    <property type="molecule type" value="Genomic_DNA"/>
</dbReference>
<feature type="binding site" evidence="4">
    <location>
        <begin position="58"/>
        <end position="60"/>
    </location>
    <ligand>
        <name>AMP</name>
        <dbReference type="ChEBI" id="CHEBI:456215"/>
    </ligand>
</feature>
<dbReference type="STRING" id="399550.Smar_0398"/>
<comment type="domain">
    <text evidence="4">Consists of three domains, a large central CORE domain and two small peripheral domains, NMPbind and LID, which undergo movements during catalysis. The LID domain closes over the site of phosphoryl transfer upon ATP binding. Assembling and dissambling the active center during each catalytic cycle provides an effective means to prevent ATP hydrolysis. Some bacteria have evolved a zinc-coordinating structure that stabilizes the LID domain.</text>
</comment>
<dbReference type="Gene3D" id="3.40.50.300">
    <property type="entry name" value="P-loop containing nucleotide triphosphate hydrolases"/>
    <property type="match status" value="1"/>
</dbReference>
<feature type="binding site" evidence="4">
    <location>
        <begin position="11"/>
        <end position="16"/>
    </location>
    <ligand>
        <name>ATP</name>
        <dbReference type="ChEBI" id="CHEBI:30616"/>
    </ligand>
</feature>
<evidence type="ECO:0000256" key="3">
    <source>
        <dbReference type="ARBA" id="ARBA00022777"/>
    </source>
</evidence>
<keyword evidence="4" id="KW-0963">Cytoplasm</keyword>
<comment type="subunit">
    <text evidence="4 6">Monomer.</text>
</comment>
<dbReference type="PROSITE" id="PS00113">
    <property type="entry name" value="ADENYLATE_KINASE"/>
    <property type="match status" value="1"/>
</dbReference>
<feature type="binding site" evidence="4">
    <location>
        <position position="129"/>
    </location>
    <ligand>
        <name>Zn(2+)</name>
        <dbReference type="ChEBI" id="CHEBI:29105"/>
        <note>structural</note>
    </ligand>
</feature>
<dbReference type="Proteomes" id="UP000000254">
    <property type="component" value="Chromosome"/>
</dbReference>
<evidence type="ECO:0000256" key="4">
    <source>
        <dbReference type="HAMAP-Rule" id="MF_00235"/>
    </source>
</evidence>
<dbReference type="InterPro" id="IPR006259">
    <property type="entry name" value="Adenyl_kin_sub"/>
</dbReference>
<feature type="binding site" evidence="4">
    <location>
        <position position="93"/>
    </location>
    <ligand>
        <name>AMP</name>
        <dbReference type="ChEBI" id="CHEBI:456215"/>
    </ligand>
</feature>
<sequence length="226" mass="25919">MLRIILIGPPGAGKGTYARYFSKKYCIPHISTGDIFREEVAKGTELGKKIKDILDRGELVPDDIVIEIVKKRLQQPDTAKGFILDGFPRTIRQAEALDEITKLDAAIHIYIAMEEAVRRLSNRYICPKCGRVYNLLFNPPKNDLRCDDDGTPLIRRSDDEPEVIRRRYKIYYETFQPIIEYYKKKNLLIEIDNTIGSDKGIPLLEKILIDKGILKIEPCNPNVSIK</sequence>
<comment type="pathway">
    <text evidence="4">Purine metabolism; AMP biosynthesis via salvage pathway; AMP from ADP: step 1/1.</text>
</comment>
<dbReference type="HAMAP" id="MF_00235">
    <property type="entry name" value="Adenylate_kinase_Adk"/>
    <property type="match status" value="1"/>
</dbReference>
<dbReference type="eggNOG" id="arCOG01046">
    <property type="taxonomic scope" value="Archaea"/>
</dbReference>
<dbReference type="GO" id="GO:0008270">
    <property type="term" value="F:zinc ion binding"/>
    <property type="evidence" value="ECO:0007669"/>
    <property type="project" value="UniProtKB-UniRule"/>
</dbReference>
<dbReference type="InterPro" id="IPR007862">
    <property type="entry name" value="Adenylate_kinase_lid-dom"/>
</dbReference>
<feature type="binding site" evidence="4">
    <location>
        <position position="123"/>
    </location>
    <ligand>
        <name>ATP</name>
        <dbReference type="ChEBI" id="CHEBI:30616"/>
    </ligand>
</feature>
<reference evidence="9" key="1">
    <citation type="journal article" date="2009" name="BMC Genomics">
        <title>The complete genome sequence of Staphylothermus marinus reveals differences in sulfur metabolism among heterotrophic Crenarchaeota.</title>
        <authorList>
            <person name="Anderson I.J."/>
            <person name="Dharmarajan L."/>
            <person name="Rodriguez J."/>
            <person name="Hooper S."/>
            <person name="Porat I."/>
            <person name="Ulrich L.E."/>
            <person name="Elkins J.G."/>
            <person name="Mavromatis K."/>
            <person name="Sun H."/>
            <person name="Land M."/>
            <person name="Lapidus A."/>
            <person name="Lucas S."/>
            <person name="Barry K."/>
            <person name="Huber H."/>
            <person name="Zhulin I.B."/>
            <person name="Whitman W.B."/>
            <person name="Mukhopadhyay B."/>
            <person name="Woese C."/>
            <person name="Bristow J."/>
            <person name="Kyrpides N."/>
        </authorList>
    </citation>
    <scope>NUCLEOTIDE SEQUENCE [LARGE SCALE GENOMIC DNA]</scope>
    <source>
        <strain evidence="9">ATCC 43588 / DSM 3639 / JCM 9404 / F1</strain>
    </source>
</reference>
<dbReference type="GO" id="GO:0044209">
    <property type="term" value="P:AMP salvage"/>
    <property type="evidence" value="ECO:0007669"/>
    <property type="project" value="UniProtKB-UniRule"/>
</dbReference>
<keyword evidence="4 6" id="KW-0067">ATP-binding</keyword>
<dbReference type="HOGENOM" id="CLU_032354_1_2_2"/>
<evidence type="ECO:0000313" key="8">
    <source>
        <dbReference type="EMBL" id="ABN69510.1"/>
    </source>
</evidence>
<dbReference type="InterPro" id="IPR027417">
    <property type="entry name" value="P-loop_NTPase"/>
</dbReference>
<dbReference type="FunFam" id="3.40.50.300:FF:000106">
    <property type="entry name" value="Adenylate kinase mitochondrial"/>
    <property type="match status" value="1"/>
</dbReference>
<feature type="binding site" evidence="4">
    <location>
        <position position="167"/>
    </location>
    <ligand>
        <name>AMP</name>
        <dbReference type="ChEBI" id="CHEBI:456215"/>
    </ligand>
</feature>
<dbReference type="AlphaFoldDB" id="A3DLK0"/>
<comment type="function">
    <text evidence="4">Catalyzes the reversible transfer of the terminal phosphate group between ATP and AMP. Plays an important role in cellular energy homeostasis and in adenine nucleotide metabolism.</text>
</comment>
<dbReference type="InterPro" id="IPR000850">
    <property type="entry name" value="Adenylat/UMP-CMP_kin"/>
</dbReference>
<dbReference type="GO" id="GO:0005524">
    <property type="term" value="F:ATP binding"/>
    <property type="evidence" value="ECO:0007669"/>
    <property type="project" value="UniProtKB-UniRule"/>
</dbReference>
<keyword evidence="9" id="KW-1185">Reference proteome</keyword>
<dbReference type="KEGG" id="smr:Smar_0398"/>
<dbReference type="GeneID" id="4907801"/>
<gene>
    <name evidence="4" type="primary">adk</name>
    <name evidence="8" type="ordered locus">Smar_0398</name>
</gene>
<feature type="region of interest" description="LID" evidence="4">
    <location>
        <begin position="122"/>
        <end position="159"/>
    </location>
</feature>
<comment type="similarity">
    <text evidence="4 5">Belongs to the adenylate kinase family.</text>
</comment>
<feature type="binding site" evidence="4">
    <location>
        <position position="156"/>
    </location>
    <ligand>
        <name>AMP</name>
        <dbReference type="ChEBI" id="CHEBI:456215"/>
    </ligand>
</feature>
<dbReference type="InterPro" id="IPR033690">
    <property type="entry name" value="Adenylat_kinase_CS"/>
</dbReference>
<feature type="binding site" evidence="4">
    <location>
        <position position="32"/>
    </location>
    <ligand>
        <name>AMP</name>
        <dbReference type="ChEBI" id="CHEBI:456215"/>
    </ligand>
</feature>
<feature type="binding site" evidence="4">
    <location>
        <position position="149"/>
    </location>
    <ligand>
        <name>Zn(2+)</name>
        <dbReference type="ChEBI" id="CHEBI:29105"/>
        <note>structural</note>
    </ligand>
</feature>